<proteinExistence type="predicted"/>
<organism evidence="1 2">
    <name type="scientific">Engystomops pustulosus</name>
    <name type="common">Tungara frog</name>
    <name type="synonym">Physalaemus pustulosus</name>
    <dbReference type="NCBI Taxonomy" id="76066"/>
    <lineage>
        <taxon>Eukaryota</taxon>
        <taxon>Metazoa</taxon>
        <taxon>Chordata</taxon>
        <taxon>Craniata</taxon>
        <taxon>Vertebrata</taxon>
        <taxon>Euteleostomi</taxon>
        <taxon>Amphibia</taxon>
        <taxon>Batrachia</taxon>
        <taxon>Anura</taxon>
        <taxon>Neobatrachia</taxon>
        <taxon>Hyloidea</taxon>
        <taxon>Leptodactylidae</taxon>
        <taxon>Leiuperinae</taxon>
        <taxon>Engystomops</taxon>
    </lineage>
</organism>
<dbReference type="Proteomes" id="UP000824782">
    <property type="component" value="Unassembled WGS sequence"/>
</dbReference>
<protein>
    <submittedName>
        <fullName evidence="1">Uncharacterized protein</fullName>
    </submittedName>
</protein>
<gene>
    <name evidence="1" type="ORF">GDO81_013063</name>
</gene>
<evidence type="ECO:0000313" key="2">
    <source>
        <dbReference type="Proteomes" id="UP000824782"/>
    </source>
</evidence>
<keyword evidence="2" id="KW-1185">Reference proteome</keyword>
<evidence type="ECO:0000313" key="1">
    <source>
        <dbReference type="EMBL" id="KAG8566015.1"/>
    </source>
</evidence>
<dbReference type="EMBL" id="WNYA01000006">
    <property type="protein sequence ID" value="KAG8566015.1"/>
    <property type="molecule type" value="Genomic_DNA"/>
</dbReference>
<comment type="caution">
    <text evidence="1">The sequence shown here is derived from an EMBL/GenBank/DDBJ whole genome shotgun (WGS) entry which is preliminary data.</text>
</comment>
<sequence>MVRPSRVDVKILDVPHLFPYSKFMNSFRLLRASSDSSYLVPNVDPVPCICVTSHHQGYHEPGICVTSHHRGYHEPGICVTSHHGGYHEPGICVTSHHQGYHETCICVTSHDQD</sequence>
<reference evidence="1" key="1">
    <citation type="thesis" date="2020" institute="ProQuest LLC" country="789 East Eisenhower Parkway, Ann Arbor, MI, USA">
        <title>Comparative Genomics and Chromosome Evolution.</title>
        <authorList>
            <person name="Mudd A.B."/>
        </authorList>
    </citation>
    <scope>NUCLEOTIDE SEQUENCE</scope>
    <source>
        <strain evidence="1">237g6f4</strain>
        <tissue evidence="1">Blood</tissue>
    </source>
</reference>
<name>A0AAV7B2J3_ENGPU</name>
<dbReference type="AlphaFoldDB" id="A0AAV7B2J3"/>
<accession>A0AAV7B2J3</accession>